<dbReference type="InterPro" id="IPR023214">
    <property type="entry name" value="HAD_sf"/>
</dbReference>
<dbReference type="SFLD" id="SFLDS00003">
    <property type="entry name" value="Haloacid_Dehalogenase"/>
    <property type="match status" value="1"/>
</dbReference>
<dbReference type="InterPro" id="IPR036412">
    <property type="entry name" value="HAD-like_sf"/>
</dbReference>
<dbReference type="HAMAP" id="MF_00495">
    <property type="entry name" value="GPH_hydrolase_bact"/>
    <property type="match status" value="1"/>
</dbReference>
<dbReference type="InterPro" id="IPR037512">
    <property type="entry name" value="PGPase_prok"/>
</dbReference>
<feature type="binding site" evidence="10">
    <location>
        <position position="177"/>
    </location>
    <ligand>
        <name>Mg(2+)</name>
        <dbReference type="ChEBI" id="CHEBI:18420"/>
    </ligand>
</feature>
<dbReference type="RefSeq" id="WP_259053448.1">
    <property type="nucleotide sequence ID" value="NZ_JANUCT010000001.1"/>
</dbReference>
<evidence type="ECO:0000256" key="8">
    <source>
        <dbReference type="ARBA" id="ARBA00022842"/>
    </source>
</evidence>
<comment type="catalytic activity">
    <reaction evidence="1 10">
        <text>2-phosphoglycolate + H2O = glycolate + phosphate</text>
        <dbReference type="Rhea" id="RHEA:14369"/>
        <dbReference type="ChEBI" id="CHEBI:15377"/>
        <dbReference type="ChEBI" id="CHEBI:29805"/>
        <dbReference type="ChEBI" id="CHEBI:43474"/>
        <dbReference type="ChEBI" id="CHEBI:58033"/>
        <dbReference type="EC" id="3.1.3.18"/>
    </reaction>
</comment>
<keyword evidence="12" id="KW-1185">Reference proteome</keyword>
<dbReference type="GO" id="GO:0005975">
    <property type="term" value="P:carbohydrate metabolic process"/>
    <property type="evidence" value="ECO:0007669"/>
    <property type="project" value="InterPro"/>
</dbReference>
<dbReference type="InterPro" id="IPR050155">
    <property type="entry name" value="HAD-like_hydrolase_sf"/>
</dbReference>
<dbReference type="InterPro" id="IPR023198">
    <property type="entry name" value="PGP-like_dom2"/>
</dbReference>
<feature type="active site" description="Nucleophile" evidence="10">
    <location>
        <position position="14"/>
    </location>
</feature>
<dbReference type="EC" id="3.1.3.18" evidence="5 10"/>
<evidence type="ECO:0000256" key="7">
    <source>
        <dbReference type="ARBA" id="ARBA00022801"/>
    </source>
</evidence>
<dbReference type="GO" id="GO:0006281">
    <property type="term" value="P:DNA repair"/>
    <property type="evidence" value="ECO:0007669"/>
    <property type="project" value="TreeGrafter"/>
</dbReference>
<dbReference type="NCBIfam" id="TIGR01509">
    <property type="entry name" value="HAD-SF-IA-v3"/>
    <property type="match status" value="1"/>
</dbReference>
<dbReference type="InterPro" id="IPR006439">
    <property type="entry name" value="HAD-SF_hydro_IA"/>
</dbReference>
<sequence>MTLVFTAKRLIAFDLDGTLVDTVPDLAAAVDAMQAALDLPARGEARVRDWVGNGMERLVRRALTNDLTAEPDADLLARGWPVFLEAYAARPCVHSRFYPGAERSLNELRAAGYQLACITNKHSRFTDLLLDALGVYDHFSLVLSGDSLPRRKPDPLPLQHAGAQLQVTATQMLMVGDSITDVRAARAAGVDIVGVSYGYNNGRDIRAAAPDHVIDTLAELSALLPRAAA</sequence>
<evidence type="ECO:0000256" key="1">
    <source>
        <dbReference type="ARBA" id="ARBA00000830"/>
    </source>
</evidence>
<dbReference type="NCBIfam" id="NF009695">
    <property type="entry name" value="PRK13222.1-2"/>
    <property type="match status" value="1"/>
</dbReference>
<evidence type="ECO:0000256" key="9">
    <source>
        <dbReference type="ARBA" id="ARBA00023277"/>
    </source>
</evidence>
<dbReference type="Proteomes" id="UP001204445">
    <property type="component" value="Unassembled WGS sequence"/>
</dbReference>
<dbReference type="SFLD" id="SFLDG01129">
    <property type="entry name" value="C1.5:_HAD__Beta-PGM__Phosphata"/>
    <property type="match status" value="1"/>
</dbReference>
<dbReference type="GO" id="GO:0046295">
    <property type="term" value="P:glycolate biosynthetic process"/>
    <property type="evidence" value="ECO:0007669"/>
    <property type="project" value="UniProtKB-UniRule"/>
</dbReference>
<protein>
    <recommendedName>
        <fullName evidence="5 10">Phosphoglycolate phosphatase</fullName>
        <shortName evidence="10">PGP</shortName>
        <shortName evidence="10">PGPase</shortName>
        <ecNumber evidence="5 10">3.1.3.18</ecNumber>
    </recommendedName>
</protein>
<dbReference type="NCBIfam" id="TIGR01549">
    <property type="entry name" value="HAD-SF-IA-v1"/>
    <property type="match status" value="1"/>
</dbReference>
<comment type="similarity">
    <text evidence="4 10">Belongs to the HAD-like hydrolase superfamily. CbbY/CbbZ/Gph/YieH family.</text>
</comment>
<dbReference type="Gene3D" id="1.10.150.240">
    <property type="entry name" value="Putative phosphatase, domain 2"/>
    <property type="match status" value="1"/>
</dbReference>
<evidence type="ECO:0000313" key="12">
    <source>
        <dbReference type="Proteomes" id="UP001204445"/>
    </source>
</evidence>
<comment type="cofactor">
    <cofactor evidence="2 10">
        <name>Mg(2+)</name>
        <dbReference type="ChEBI" id="CHEBI:18420"/>
    </cofactor>
</comment>
<dbReference type="PRINTS" id="PR00413">
    <property type="entry name" value="HADHALOGNASE"/>
</dbReference>
<gene>
    <name evidence="11" type="ORF">J2T55_000103</name>
</gene>
<evidence type="ECO:0000256" key="10">
    <source>
        <dbReference type="HAMAP-Rule" id="MF_00495"/>
    </source>
</evidence>
<dbReference type="GO" id="GO:0005829">
    <property type="term" value="C:cytosol"/>
    <property type="evidence" value="ECO:0007669"/>
    <property type="project" value="TreeGrafter"/>
</dbReference>
<evidence type="ECO:0000256" key="3">
    <source>
        <dbReference type="ARBA" id="ARBA00004818"/>
    </source>
</evidence>
<dbReference type="GO" id="GO:0046872">
    <property type="term" value="F:metal ion binding"/>
    <property type="evidence" value="ECO:0007669"/>
    <property type="project" value="UniProtKB-KW"/>
</dbReference>
<dbReference type="NCBIfam" id="TIGR01449">
    <property type="entry name" value="PGP_bact"/>
    <property type="match status" value="1"/>
</dbReference>
<keyword evidence="8 10" id="KW-0460">Magnesium</keyword>
<dbReference type="PANTHER" id="PTHR43434:SF1">
    <property type="entry name" value="PHOSPHOGLYCOLATE PHOSPHATASE"/>
    <property type="match status" value="1"/>
</dbReference>
<keyword evidence="7 10" id="KW-0378">Hydrolase</keyword>
<evidence type="ECO:0000313" key="11">
    <source>
        <dbReference type="EMBL" id="MCS3902111.1"/>
    </source>
</evidence>
<comment type="caution">
    <text evidence="11">The sequence shown here is derived from an EMBL/GenBank/DDBJ whole genome shotgun (WGS) entry which is preliminary data.</text>
</comment>
<feature type="binding site" evidence="10">
    <location>
        <position position="14"/>
    </location>
    <ligand>
        <name>Mg(2+)</name>
        <dbReference type="ChEBI" id="CHEBI:18420"/>
    </ligand>
</feature>
<dbReference type="CDD" id="cd16417">
    <property type="entry name" value="HAD_PGPase"/>
    <property type="match status" value="1"/>
</dbReference>
<accession>A0AAE3L0S9</accession>
<feature type="binding site" evidence="10">
    <location>
        <position position="16"/>
    </location>
    <ligand>
        <name>Mg(2+)</name>
        <dbReference type="ChEBI" id="CHEBI:18420"/>
    </ligand>
</feature>
<dbReference type="SFLD" id="SFLDG01135">
    <property type="entry name" value="C1.5.6:_HAD__Beta-PGM__Phospha"/>
    <property type="match status" value="1"/>
</dbReference>
<dbReference type="Gene3D" id="3.40.50.1000">
    <property type="entry name" value="HAD superfamily/HAD-like"/>
    <property type="match status" value="1"/>
</dbReference>
<dbReference type="EMBL" id="JANUCT010000001">
    <property type="protein sequence ID" value="MCS3902111.1"/>
    <property type="molecule type" value="Genomic_DNA"/>
</dbReference>
<dbReference type="PANTHER" id="PTHR43434">
    <property type="entry name" value="PHOSPHOGLYCOLATE PHOSPHATASE"/>
    <property type="match status" value="1"/>
</dbReference>
<dbReference type="FunFam" id="3.40.50.1000:FF:000022">
    <property type="entry name" value="Phosphoglycolate phosphatase"/>
    <property type="match status" value="1"/>
</dbReference>
<keyword evidence="6 10" id="KW-0479">Metal-binding</keyword>
<reference evidence="11" key="1">
    <citation type="submission" date="2022-08" db="EMBL/GenBank/DDBJ databases">
        <title>Genomic Encyclopedia of Type Strains, Phase III (KMG-III): the genomes of soil and plant-associated and newly described type strains.</title>
        <authorList>
            <person name="Whitman W."/>
        </authorList>
    </citation>
    <scope>NUCLEOTIDE SEQUENCE</scope>
    <source>
        <strain evidence="11">HMT 1</strain>
    </source>
</reference>
<dbReference type="InterPro" id="IPR041492">
    <property type="entry name" value="HAD_2"/>
</dbReference>
<evidence type="ECO:0000256" key="4">
    <source>
        <dbReference type="ARBA" id="ARBA00006171"/>
    </source>
</evidence>
<dbReference type="AlphaFoldDB" id="A0AAE3L0S9"/>
<comment type="function">
    <text evidence="10">Specifically catalyzes the dephosphorylation of 2-phosphoglycolate. Is involved in the dissimilation of the intracellular 2-phosphoglycolate formed during the DNA repair of 3'-phosphoglycolate ends, a major class of DNA lesions induced by oxidative stress.</text>
</comment>
<dbReference type="SUPFAM" id="SSF56784">
    <property type="entry name" value="HAD-like"/>
    <property type="match status" value="1"/>
</dbReference>
<dbReference type="GO" id="GO:0008967">
    <property type="term" value="F:phosphoglycolate phosphatase activity"/>
    <property type="evidence" value="ECO:0007669"/>
    <property type="project" value="UniProtKB-UniRule"/>
</dbReference>
<name>A0AAE3L0S9_9GAMM</name>
<evidence type="ECO:0000256" key="5">
    <source>
        <dbReference type="ARBA" id="ARBA00013078"/>
    </source>
</evidence>
<comment type="pathway">
    <text evidence="3 10">Organic acid metabolism; glycolate biosynthesis; glycolate from 2-phosphoglycolate: step 1/1.</text>
</comment>
<organism evidence="11 12">
    <name type="scientific">Methylohalomonas lacus</name>
    <dbReference type="NCBI Taxonomy" id="398773"/>
    <lineage>
        <taxon>Bacteria</taxon>
        <taxon>Pseudomonadati</taxon>
        <taxon>Pseudomonadota</taxon>
        <taxon>Gammaproteobacteria</taxon>
        <taxon>Methylohalomonadales</taxon>
        <taxon>Methylohalomonadaceae</taxon>
        <taxon>Methylohalomonas</taxon>
    </lineage>
</organism>
<keyword evidence="9 10" id="KW-0119">Carbohydrate metabolism</keyword>
<dbReference type="Pfam" id="PF13419">
    <property type="entry name" value="HAD_2"/>
    <property type="match status" value="1"/>
</dbReference>
<proteinExistence type="inferred from homology"/>
<evidence type="ECO:0000256" key="2">
    <source>
        <dbReference type="ARBA" id="ARBA00001946"/>
    </source>
</evidence>
<evidence type="ECO:0000256" key="6">
    <source>
        <dbReference type="ARBA" id="ARBA00022723"/>
    </source>
</evidence>